<dbReference type="Pfam" id="PF17917">
    <property type="entry name" value="RT_RNaseH"/>
    <property type="match status" value="1"/>
</dbReference>
<evidence type="ECO:0000256" key="1">
    <source>
        <dbReference type="ARBA" id="ARBA00012493"/>
    </source>
</evidence>
<keyword evidence="2" id="KW-0645">Protease</keyword>
<dbReference type="Gene3D" id="2.40.70.10">
    <property type="entry name" value="Acid Proteases"/>
    <property type="match status" value="1"/>
</dbReference>
<dbReference type="PROSITE" id="PS00141">
    <property type="entry name" value="ASP_PROTEASE"/>
    <property type="match status" value="1"/>
</dbReference>
<dbReference type="InterPro" id="IPR000477">
    <property type="entry name" value="RT_dom"/>
</dbReference>
<dbReference type="PANTHER" id="PTHR33327">
    <property type="entry name" value="ENDONUCLEASE"/>
    <property type="match status" value="1"/>
</dbReference>
<feature type="domain" description="Reverse transcriptase" evidence="11">
    <location>
        <begin position="442"/>
        <end position="619"/>
    </location>
</feature>
<gene>
    <name evidence="12" type="primary">AUGUSTUS-3.0.2_01990</name>
    <name evidence="12" type="ORF">TcasGA2_TC001990</name>
</gene>
<feature type="compositionally biased region" description="Basic residues" evidence="9">
    <location>
        <begin position="633"/>
        <end position="644"/>
    </location>
</feature>
<evidence type="ECO:0000256" key="2">
    <source>
        <dbReference type="ARBA" id="ARBA00022670"/>
    </source>
</evidence>
<dbReference type="PANTHER" id="PTHR33327:SF3">
    <property type="entry name" value="RNA-DIRECTED DNA POLYMERASE"/>
    <property type="match status" value="1"/>
</dbReference>
<dbReference type="CDD" id="cd09274">
    <property type="entry name" value="RNase_HI_RT_Ty3"/>
    <property type="match status" value="1"/>
</dbReference>
<keyword evidence="13" id="KW-1185">Reference proteome</keyword>
<dbReference type="Pfam" id="PF23055">
    <property type="entry name" value="DUF7041"/>
    <property type="match status" value="1"/>
</dbReference>
<keyword evidence="4" id="KW-0548">Nucleotidyltransferase</keyword>
<dbReference type="GO" id="GO:0004519">
    <property type="term" value="F:endonuclease activity"/>
    <property type="evidence" value="ECO:0007669"/>
    <property type="project" value="UniProtKB-KW"/>
</dbReference>
<dbReference type="CDD" id="cd01647">
    <property type="entry name" value="RT_LTR"/>
    <property type="match status" value="1"/>
</dbReference>
<dbReference type="InParanoid" id="D7EJX5"/>
<protein>
    <recommendedName>
        <fullName evidence="1">RNA-directed DNA polymerase</fullName>
        <ecNumber evidence="1">2.7.7.49</ecNumber>
    </recommendedName>
</protein>
<dbReference type="FunFam" id="3.10.10.10:FF:000007">
    <property type="entry name" value="Retrovirus-related Pol polyprotein from transposon 17.6-like Protein"/>
    <property type="match status" value="1"/>
</dbReference>
<evidence type="ECO:0000259" key="10">
    <source>
        <dbReference type="PROSITE" id="PS50175"/>
    </source>
</evidence>
<dbReference type="FunFam" id="3.30.70.270:FF:000164">
    <property type="match status" value="1"/>
</dbReference>
<evidence type="ECO:0000256" key="9">
    <source>
        <dbReference type="SAM" id="MobiDB-lite"/>
    </source>
</evidence>
<evidence type="ECO:0000256" key="4">
    <source>
        <dbReference type="ARBA" id="ARBA00022695"/>
    </source>
</evidence>
<evidence type="ECO:0000256" key="7">
    <source>
        <dbReference type="ARBA" id="ARBA00022801"/>
    </source>
</evidence>
<evidence type="ECO:0000313" key="12">
    <source>
        <dbReference type="EMBL" id="EFA12902.2"/>
    </source>
</evidence>
<name>D7EJX5_TRICA</name>
<dbReference type="InterPro" id="IPR001969">
    <property type="entry name" value="Aspartic_peptidase_AS"/>
</dbReference>
<evidence type="ECO:0000256" key="3">
    <source>
        <dbReference type="ARBA" id="ARBA00022679"/>
    </source>
</evidence>
<dbReference type="EMBL" id="KQ971759">
    <property type="protein sequence ID" value="EFA12902.2"/>
    <property type="molecule type" value="Genomic_DNA"/>
</dbReference>
<sequence>MPDNPPDFNAAVQVERVTVKPPPFWKGDPKLWFIQLEAQFNLGKITSDTTKYHYVASAIDTSVLQQIADFVTNPPVVNQYEGIKQRLISTFSDSQERQLRKLLSEMDLGDKKPSQLLNEMKRLGDSAVSDELLKTLWLQRLPTHVQSVLATSSDPIQNLAQMADKIVEIQHMSSVCTVATPTEDMSAAILQLTEEVAALKAAYNTEIKPRRSRSRPQTPDRSSRDSCWYHRTFGNKAKKCITPCNFNKSENSTPRHRRLTITDPTTGISFLIDSGSDISIIPKKARQSTVSDLVLYAANGTAIQTYGYERLTITLGLRRRLIWNFIIVDTKRAIIGADLLHYFDLLIDIRRARLIDSTTGISSAGTCISASHAAVLSVSPNARYRDLIREFPALTTFHNVEPILPHATQHLIETTGPPVASKPRRLPLDKLQIAKREFEHMMALGICRPSNSPWASPLHMVPKKDSNWRPVGDYRRLNAVTKEDRYPIPHLHDFAHLLAGNTIFSTVDLVRAYHQIPVEASSIPKTATTTPFGLFEFTRMQFGLRNAAQSFQRFIHEVLNGLHFCFPYLNDILIASTSERERTDHLRKVFERLLKYGLTINPEKCSFGNSKVKFLGYEVSADGTKPLTDRVKSKTAKRTTKHRYLGPPNRKQHSSCVKHDLAQAMLLIHPTATDTISLTVDASDFAMGAVLEQNQGGSWKLLSFFSKKLTPAQQKYSTYDRELLAIYSAVKALQHFLEGRHFVIYTDHKPLVYALTQKSDKATPRQARHLDYISQFTTVINHISGKSNVVADTLSRISEIDTPTPIDYQTLRESQDVDPELQTLLAQPDSTALKLQYPVKSPIVSGQLTSPKLQI</sequence>
<dbReference type="GO" id="GO:0003964">
    <property type="term" value="F:RNA-directed DNA polymerase activity"/>
    <property type="evidence" value="ECO:0007669"/>
    <property type="project" value="UniProtKB-KW"/>
</dbReference>
<evidence type="ECO:0000256" key="6">
    <source>
        <dbReference type="ARBA" id="ARBA00022759"/>
    </source>
</evidence>
<dbReference type="Gene3D" id="3.10.20.370">
    <property type="match status" value="1"/>
</dbReference>
<accession>D7EJX5</accession>
<organism evidence="12 13">
    <name type="scientific">Tribolium castaneum</name>
    <name type="common">Red flour beetle</name>
    <dbReference type="NCBI Taxonomy" id="7070"/>
    <lineage>
        <taxon>Eukaryota</taxon>
        <taxon>Metazoa</taxon>
        <taxon>Ecdysozoa</taxon>
        <taxon>Arthropoda</taxon>
        <taxon>Hexapoda</taxon>
        <taxon>Insecta</taxon>
        <taxon>Pterygota</taxon>
        <taxon>Neoptera</taxon>
        <taxon>Endopterygota</taxon>
        <taxon>Coleoptera</taxon>
        <taxon>Polyphaga</taxon>
        <taxon>Cucujiformia</taxon>
        <taxon>Tenebrionidae</taxon>
        <taxon>Tenebrionidae incertae sedis</taxon>
        <taxon>Tribolium</taxon>
    </lineage>
</organism>
<keyword evidence="8" id="KW-0695">RNA-directed DNA polymerase</keyword>
<dbReference type="HOGENOM" id="CLU_014031_2_0_1"/>
<keyword evidence="5" id="KW-0540">Nuclease</keyword>
<evidence type="ECO:0000259" key="11">
    <source>
        <dbReference type="PROSITE" id="PS50878"/>
    </source>
</evidence>
<dbReference type="Gene3D" id="3.10.10.10">
    <property type="entry name" value="HIV Type 1 Reverse Transcriptase, subunit A, domain 1"/>
    <property type="match status" value="1"/>
</dbReference>
<dbReference type="FunFam" id="3.10.20.370:FF:000001">
    <property type="entry name" value="Retrovirus-related Pol polyprotein from transposon 17.6-like protein"/>
    <property type="match status" value="1"/>
</dbReference>
<evidence type="ECO:0000313" key="13">
    <source>
        <dbReference type="Proteomes" id="UP000007266"/>
    </source>
</evidence>
<dbReference type="InterPro" id="IPR043128">
    <property type="entry name" value="Rev_trsase/Diguanyl_cyclase"/>
</dbReference>
<dbReference type="PROSITE" id="PS50878">
    <property type="entry name" value="RT_POL"/>
    <property type="match status" value="1"/>
</dbReference>
<dbReference type="eggNOG" id="KOG0017">
    <property type="taxonomic scope" value="Eukaryota"/>
</dbReference>
<dbReference type="EC" id="2.7.7.49" evidence="1"/>
<dbReference type="InterPro" id="IPR021109">
    <property type="entry name" value="Peptidase_aspartic_dom_sf"/>
</dbReference>
<dbReference type="GO" id="GO:0004190">
    <property type="term" value="F:aspartic-type endopeptidase activity"/>
    <property type="evidence" value="ECO:0007669"/>
    <property type="project" value="InterPro"/>
</dbReference>
<keyword evidence="7" id="KW-0378">Hydrolase</keyword>
<dbReference type="Gene3D" id="3.30.70.270">
    <property type="match status" value="1"/>
</dbReference>
<dbReference type="FunFam" id="2.40.70.10:FF:000130">
    <property type="entry name" value="Retrovirus-related Pol polyprotein from transposon opus-like Protein"/>
    <property type="match status" value="1"/>
</dbReference>
<dbReference type="PROSITE" id="PS50175">
    <property type="entry name" value="ASP_PROT_RETROV"/>
    <property type="match status" value="1"/>
</dbReference>
<dbReference type="InterPro" id="IPR043502">
    <property type="entry name" value="DNA/RNA_pol_sf"/>
</dbReference>
<evidence type="ECO:0000256" key="8">
    <source>
        <dbReference type="ARBA" id="ARBA00022918"/>
    </source>
</evidence>
<feature type="domain" description="Peptidase A2" evidence="10">
    <location>
        <begin position="268"/>
        <end position="339"/>
    </location>
</feature>
<dbReference type="InterPro" id="IPR055469">
    <property type="entry name" value="DUF7041"/>
</dbReference>
<reference evidence="12 13" key="1">
    <citation type="journal article" date="2008" name="Nature">
        <title>The genome of the model beetle and pest Tribolium castaneum.</title>
        <authorList>
            <consortium name="Tribolium Genome Sequencing Consortium"/>
            <person name="Richards S."/>
            <person name="Gibbs R.A."/>
            <person name="Weinstock G.M."/>
            <person name="Brown S.J."/>
            <person name="Denell R."/>
            <person name="Beeman R.W."/>
            <person name="Gibbs R."/>
            <person name="Beeman R.W."/>
            <person name="Brown S.J."/>
            <person name="Bucher G."/>
            <person name="Friedrich M."/>
            <person name="Grimmelikhuijzen C.J."/>
            <person name="Klingler M."/>
            <person name="Lorenzen M."/>
            <person name="Richards S."/>
            <person name="Roth S."/>
            <person name="Schroder R."/>
            <person name="Tautz D."/>
            <person name="Zdobnov E.M."/>
            <person name="Muzny D."/>
            <person name="Gibbs R.A."/>
            <person name="Weinstock G.M."/>
            <person name="Attaway T."/>
            <person name="Bell S."/>
            <person name="Buhay C.J."/>
            <person name="Chandrabose M.N."/>
            <person name="Chavez D."/>
            <person name="Clerk-Blankenburg K.P."/>
            <person name="Cree A."/>
            <person name="Dao M."/>
            <person name="Davis C."/>
            <person name="Chacko J."/>
            <person name="Dinh H."/>
            <person name="Dugan-Rocha S."/>
            <person name="Fowler G."/>
            <person name="Garner T.T."/>
            <person name="Garnes J."/>
            <person name="Gnirke A."/>
            <person name="Hawes A."/>
            <person name="Hernandez J."/>
            <person name="Hines S."/>
            <person name="Holder M."/>
            <person name="Hume J."/>
            <person name="Jhangiani S.N."/>
            <person name="Joshi V."/>
            <person name="Khan Z.M."/>
            <person name="Jackson L."/>
            <person name="Kovar C."/>
            <person name="Kowis A."/>
            <person name="Lee S."/>
            <person name="Lewis L.R."/>
            <person name="Margolis J."/>
            <person name="Morgan M."/>
            <person name="Nazareth L.V."/>
            <person name="Nguyen N."/>
            <person name="Okwuonu G."/>
            <person name="Parker D."/>
            <person name="Richards S."/>
            <person name="Ruiz S.J."/>
            <person name="Santibanez J."/>
            <person name="Savard J."/>
            <person name="Scherer S.E."/>
            <person name="Schneider B."/>
            <person name="Sodergren E."/>
            <person name="Tautz D."/>
            <person name="Vattahil S."/>
            <person name="Villasana D."/>
            <person name="White C.S."/>
            <person name="Wright R."/>
            <person name="Park Y."/>
            <person name="Beeman R.W."/>
            <person name="Lord J."/>
            <person name="Oppert B."/>
            <person name="Lorenzen M."/>
            <person name="Brown S."/>
            <person name="Wang L."/>
            <person name="Savard J."/>
            <person name="Tautz D."/>
            <person name="Richards S."/>
            <person name="Weinstock G."/>
            <person name="Gibbs R.A."/>
            <person name="Liu Y."/>
            <person name="Worley K."/>
            <person name="Weinstock G."/>
            <person name="Elsik C.G."/>
            <person name="Reese J.T."/>
            <person name="Elhaik E."/>
            <person name="Landan G."/>
            <person name="Graur D."/>
            <person name="Arensburger P."/>
            <person name="Atkinson P."/>
            <person name="Beeman R.W."/>
            <person name="Beidler J."/>
            <person name="Brown S.J."/>
            <person name="Demuth J.P."/>
            <person name="Drury D.W."/>
            <person name="Du Y.Z."/>
            <person name="Fujiwara H."/>
            <person name="Lorenzen M."/>
            <person name="Maselli V."/>
            <person name="Osanai M."/>
            <person name="Park Y."/>
            <person name="Robertson H.M."/>
            <person name="Tu Z."/>
            <person name="Wang J.J."/>
            <person name="Wang S."/>
            <person name="Richards S."/>
            <person name="Song H."/>
            <person name="Zhang L."/>
            <person name="Sodergren E."/>
            <person name="Werner D."/>
            <person name="Stanke M."/>
            <person name="Morgenstern B."/>
            <person name="Solovyev V."/>
            <person name="Kosarev P."/>
            <person name="Brown G."/>
            <person name="Chen H.C."/>
            <person name="Ermolaeva O."/>
            <person name="Hlavina W."/>
            <person name="Kapustin Y."/>
            <person name="Kiryutin B."/>
            <person name="Kitts P."/>
            <person name="Maglott D."/>
            <person name="Pruitt K."/>
            <person name="Sapojnikov V."/>
            <person name="Souvorov A."/>
            <person name="Mackey A.J."/>
            <person name="Waterhouse R.M."/>
            <person name="Wyder S."/>
            <person name="Zdobnov E.M."/>
            <person name="Zdobnov E.M."/>
            <person name="Wyder S."/>
            <person name="Kriventseva E.V."/>
            <person name="Kadowaki T."/>
            <person name="Bork P."/>
            <person name="Aranda M."/>
            <person name="Bao R."/>
            <person name="Beermann A."/>
            <person name="Berns N."/>
            <person name="Bolognesi R."/>
            <person name="Bonneton F."/>
            <person name="Bopp D."/>
            <person name="Brown S.J."/>
            <person name="Bucher G."/>
            <person name="Butts T."/>
            <person name="Chaumot A."/>
            <person name="Denell R.E."/>
            <person name="Ferrier D.E."/>
            <person name="Friedrich M."/>
            <person name="Gordon C.M."/>
            <person name="Jindra M."/>
            <person name="Klingler M."/>
            <person name="Lan Q."/>
            <person name="Lattorff H.M."/>
            <person name="Laudet V."/>
            <person name="von Levetsow C."/>
            <person name="Liu Z."/>
            <person name="Lutz R."/>
            <person name="Lynch J.A."/>
            <person name="da Fonseca R.N."/>
            <person name="Posnien N."/>
            <person name="Reuter R."/>
            <person name="Roth S."/>
            <person name="Savard J."/>
            <person name="Schinko J.B."/>
            <person name="Schmitt C."/>
            <person name="Schoppmeier M."/>
            <person name="Schroder R."/>
            <person name="Shippy T.D."/>
            <person name="Simonnet F."/>
            <person name="Marques-Souza H."/>
            <person name="Tautz D."/>
            <person name="Tomoyasu Y."/>
            <person name="Trauner J."/>
            <person name="Van der Zee M."/>
            <person name="Vervoort M."/>
            <person name="Wittkopp N."/>
            <person name="Wimmer E.A."/>
            <person name="Yang X."/>
            <person name="Jones A.K."/>
            <person name="Sattelle D.B."/>
            <person name="Ebert P.R."/>
            <person name="Nelson D."/>
            <person name="Scott J.G."/>
            <person name="Beeman R.W."/>
            <person name="Muthukrishnan S."/>
            <person name="Kramer K.J."/>
            <person name="Arakane Y."/>
            <person name="Beeman R.W."/>
            <person name="Zhu Q."/>
            <person name="Hogenkamp D."/>
            <person name="Dixit R."/>
            <person name="Oppert B."/>
            <person name="Jiang H."/>
            <person name="Zou Z."/>
            <person name="Marshall J."/>
            <person name="Elpidina E."/>
            <person name="Vinokurov K."/>
            <person name="Oppert C."/>
            <person name="Zou Z."/>
            <person name="Evans J."/>
            <person name="Lu Z."/>
            <person name="Zhao P."/>
            <person name="Sumathipala N."/>
            <person name="Altincicek B."/>
            <person name="Vilcinskas A."/>
            <person name="Williams M."/>
            <person name="Hultmark D."/>
            <person name="Hetru C."/>
            <person name="Jiang H."/>
            <person name="Grimmelikhuijzen C.J."/>
            <person name="Hauser F."/>
            <person name="Cazzamali G."/>
            <person name="Williamson M."/>
            <person name="Park Y."/>
            <person name="Li B."/>
            <person name="Tanaka Y."/>
            <person name="Predel R."/>
            <person name="Neupert S."/>
            <person name="Schachtner J."/>
            <person name="Verleyen P."/>
            <person name="Raible F."/>
            <person name="Bork P."/>
            <person name="Friedrich M."/>
            <person name="Walden K.K."/>
            <person name="Robertson H.M."/>
            <person name="Angeli S."/>
            <person name="Foret S."/>
            <person name="Bucher G."/>
            <person name="Schuetz S."/>
            <person name="Maleszka R."/>
            <person name="Wimmer E.A."/>
            <person name="Beeman R.W."/>
            <person name="Lorenzen M."/>
            <person name="Tomoyasu Y."/>
            <person name="Miller S.C."/>
            <person name="Grossmann D."/>
            <person name="Bucher G."/>
        </authorList>
    </citation>
    <scope>NUCLEOTIDE SEQUENCE [LARGE SCALE GENOMIC DNA]</scope>
    <source>
        <strain evidence="12 13">Georgia GA2</strain>
    </source>
</reference>
<dbReference type="STRING" id="7070.D7EJX5"/>
<dbReference type="InterPro" id="IPR041373">
    <property type="entry name" value="RT_RNaseH"/>
</dbReference>
<evidence type="ECO:0000256" key="5">
    <source>
        <dbReference type="ARBA" id="ARBA00022722"/>
    </source>
</evidence>
<proteinExistence type="predicted"/>
<feature type="region of interest" description="Disordered" evidence="9">
    <location>
        <begin position="629"/>
        <end position="653"/>
    </location>
</feature>
<keyword evidence="6" id="KW-0255">Endonuclease</keyword>
<dbReference type="GO" id="GO:0006508">
    <property type="term" value="P:proteolysis"/>
    <property type="evidence" value="ECO:0007669"/>
    <property type="project" value="UniProtKB-KW"/>
</dbReference>
<dbReference type="InterPro" id="IPR001995">
    <property type="entry name" value="Peptidase_A2_cat"/>
</dbReference>
<dbReference type="Proteomes" id="UP000007266">
    <property type="component" value="Unassembled WGS sequence"/>
</dbReference>
<reference evidence="12 13" key="2">
    <citation type="journal article" date="2010" name="Nucleic Acids Res.">
        <title>BeetleBase in 2010: revisions to provide comprehensive genomic information for Tribolium castaneum.</title>
        <authorList>
            <person name="Kim H.S."/>
            <person name="Murphy T."/>
            <person name="Xia J."/>
            <person name="Caragea D."/>
            <person name="Park Y."/>
            <person name="Beeman R.W."/>
            <person name="Lorenzen M.D."/>
            <person name="Butcher S."/>
            <person name="Manak J.R."/>
            <person name="Brown S.J."/>
        </authorList>
    </citation>
    <scope>NUCLEOTIDE SEQUENCE [LARGE SCALE GENOMIC DNA]</scope>
    <source>
        <strain evidence="12 13">Georgia GA2</strain>
    </source>
</reference>
<dbReference type="Pfam" id="PF00078">
    <property type="entry name" value="RVT_1"/>
    <property type="match status" value="1"/>
</dbReference>
<dbReference type="OMA" id="ANGWVER"/>
<dbReference type="SUPFAM" id="SSF50630">
    <property type="entry name" value="Acid proteases"/>
    <property type="match status" value="1"/>
</dbReference>
<keyword evidence="3" id="KW-0808">Transferase</keyword>
<dbReference type="SUPFAM" id="SSF56672">
    <property type="entry name" value="DNA/RNA polymerases"/>
    <property type="match status" value="1"/>
</dbReference>
<dbReference type="AlphaFoldDB" id="D7EJX5"/>